<dbReference type="GO" id="GO:0031119">
    <property type="term" value="P:tRNA pseudouridine synthesis"/>
    <property type="evidence" value="ECO:0007669"/>
    <property type="project" value="TreeGrafter"/>
</dbReference>
<dbReference type="InterPro" id="IPR020097">
    <property type="entry name" value="PsdUridine_synth_TruA_a/b_dom"/>
</dbReference>
<dbReference type="InterPro" id="IPR001406">
    <property type="entry name" value="PsdUridine_synth_TruA"/>
</dbReference>
<name>A0A146K6L0_9EUKA</name>
<dbReference type="InterPro" id="IPR020095">
    <property type="entry name" value="PsdUridine_synth_TruA_C"/>
</dbReference>
<evidence type="ECO:0000256" key="1">
    <source>
        <dbReference type="ARBA" id="ARBA00009375"/>
    </source>
</evidence>
<dbReference type="GO" id="GO:1990481">
    <property type="term" value="P:mRNA pseudouridine synthesis"/>
    <property type="evidence" value="ECO:0007669"/>
    <property type="project" value="TreeGrafter"/>
</dbReference>
<dbReference type="GO" id="GO:0005634">
    <property type="term" value="C:nucleus"/>
    <property type="evidence" value="ECO:0007669"/>
    <property type="project" value="TreeGrafter"/>
</dbReference>
<evidence type="ECO:0000256" key="2">
    <source>
        <dbReference type="ARBA" id="ARBA00022694"/>
    </source>
</evidence>
<evidence type="ECO:0000259" key="5">
    <source>
        <dbReference type="Pfam" id="PF01416"/>
    </source>
</evidence>
<dbReference type="GO" id="GO:0160147">
    <property type="term" value="F:tRNA pseudouridine(38-40) synthase activity"/>
    <property type="evidence" value="ECO:0007669"/>
    <property type="project" value="UniProtKB-EC"/>
</dbReference>
<dbReference type="Pfam" id="PF01416">
    <property type="entry name" value="PseudoU_synth_1"/>
    <property type="match status" value="1"/>
</dbReference>
<dbReference type="GO" id="GO:0003723">
    <property type="term" value="F:RNA binding"/>
    <property type="evidence" value="ECO:0007669"/>
    <property type="project" value="InterPro"/>
</dbReference>
<organism evidence="6">
    <name type="scientific">Trepomonas sp. PC1</name>
    <dbReference type="NCBI Taxonomy" id="1076344"/>
    <lineage>
        <taxon>Eukaryota</taxon>
        <taxon>Metamonada</taxon>
        <taxon>Diplomonadida</taxon>
        <taxon>Hexamitidae</taxon>
        <taxon>Hexamitinae</taxon>
        <taxon>Trepomonas</taxon>
    </lineage>
</organism>
<comment type="catalytic activity">
    <reaction evidence="4">
        <text>uridine(38/39/40) in tRNA = pseudouridine(38/39/40) in tRNA</text>
        <dbReference type="Rhea" id="RHEA:22376"/>
        <dbReference type="Rhea" id="RHEA-COMP:10085"/>
        <dbReference type="Rhea" id="RHEA-COMP:10087"/>
        <dbReference type="ChEBI" id="CHEBI:65314"/>
        <dbReference type="ChEBI" id="CHEBI:65315"/>
        <dbReference type="EC" id="5.4.99.12"/>
    </reaction>
</comment>
<evidence type="ECO:0000256" key="3">
    <source>
        <dbReference type="ARBA" id="ARBA00023235"/>
    </source>
</evidence>
<feature type="domain" description="Pseudouridine synthase I TruA alpha/beta" evidence="5">
    <location>
        <begin position="90"/>
        <end position="180"/>
    </location>
</feature>
<comment type="similarity">
    <text evidence="1 4">Belongs to the tRNA pseudouridine synthase TruA family.</text>
</comment>
<dbReference type="PANTHER" id="PTHR11142:SF4">
    <property type="entry name" value="PSEUDOURIDYLATE SYNTHASE 1 HOMOLOG"/>
    <property type="match status" value="1"/>
</dbReference>
<dbReference type="InterPro" id="IPR020103">
    <property type="entry name" value="PsdUridine_synth_cat_dom_sf"/>
</dbReference>
<dbReference type="EC" id="5.4.99.12" evidence="4"/>
<evidence type="ECO:0000313" key="6">
    <source>
        <dbReference type="EMBL" id="JAP92490.1"/>
    </source>
</evidence>
<accession>A0A146K6L0</accession>
<dbReference type="Gene3D" id="3.30.70.660">
    <property type="entry name" value="Pseudouridine synthase I, catalytic domain, C-terminal subdomain"/>
    <property type="match status" value="1"/>
</dbReference>
<keyword evidence="2 4" id="KW-0819">tRNA processing</keyword>
<evidence type="ECO:0000256" key="4">
    <source>
        <dbReference type="RuleBase" id="RU003792"/>
    </source>
</evidence>
<sequence length="272" mass="31596">MPLYTFQHLLVQEIGIIFALAHSKHVLGLQLLESLEEQKENVNFMARPEYMIKQIDFSNPSNIIENLNELTKYYTQQTNHYYNFITDAKELSMNQTQRKYEQFQFTEPFNKNGQDFTVVQIHGTSFNYNQIRKMIAAVCLVARGQCPPTWLYRALSGKMEFKTDIPTAPGQYLTLNKPEFRGNEHSDEAKMYGPILSQREEIIKKSEEFKERIFDEICKTDAVVCDKFVETMDEVGEQIDGFELAKQTVLRDVEIGKILKAQKVAIEVKVVK</sequence>
<gene>
    <name evidence="6" type="ORF">TPC1_15552</name>
</gene>
<dbReference type="SUPFAM" id="SSF55120">
    <property type="entry name" value="Pseudouridine synthase"/>
    <property type="match status" value="1"/>
</dbReference>
<proteinExistence type="inferred from homology"/>
<dbReference type="AlphaFoldDB" id="A0A146K6L0"/>
<reference evidence="6" key="1">
    <citation type="submission" date="2015-07" db="EMBL/GenBank/DDBJ databases">
        <title>Adaptation to a free-living lifestyle via gene acquisitions in the diplomonad Trepomonas sp. PC1.</title>
        <authorList>
            <person name="Xu F."/>
            <person name="Jerlstrom-Hultqvist J."/>
            <person name="Kolisko M."/>
            <person name="Simpson A.G.B."/>
            <person name="Roger A.J."/>
            <person name="Svard S.G."/>
            <person name="Andersson J.O."/>
        </authorList>
    </citation>
    <scope>NUCLEOTIDE SEQUENCE</scope>
    <source>
        <strain evidence="6">PC1</strain>
    </source>
</reference>
<dbReference type="EMBL" id="GDID01004116">
    <property type="protein sequence ID" value="JAP92490.1"/>
    <property type="molecule type" value="Transcribed_RNA"/>
</dbReference>
<dbReference type="PANTHER" id="PTHR11142">
    <property type="entry name" value="PSEUDOURIDYLATE SYNTHASE"/>
    <property type="match status" value="1"/>
</dbReference>
<protein>
    <recommendedName>
        <fullName evidence="4">tRNA pseudouridine synthase</fullName>
        <ecNumber evidence="4">5.4.99.12</ecNumber>
    </recommendedName>
</protein>
<keyword evidence="3 4" id="KW-0413">Isomerase</keyword>